<keyword evidence="7" id="KW-1185">Reference proteome</keyword>
<gene>
    <name evidence="6" type="primary">sigW_6</name>
    <name evidence="6" type="ORF">Fuma_04558</name>
</gene>
<evidence type="ECO:0000256" key="1">
    <source>
        <dbReference type="ARBA" id="ARBA00023015"/>
    </source>
</evidence>
<evidence type="ECO:0000313" key="7">
    <source>
        <dbReference type="Proteomes" id="UP000187735"/>
    </source>
</evidence>
<dbReference type="EMBL" id="CP017641">
    <property type="protein sequence ID" value="APZ94907.1"/>
    <property type="molecule type" value="Genomic_DNA"/>
</dbReference>
<evidence type="ECO:0000313" key="6">
    <source>
        <dbReference type="EMBL" id="APZ94907.1"/>
    </source>
</evidence>
<dbReference type="PANTHER" id="PTHR43133:SF8">
    <property type="entry name" value="RNA POLYMERASE SIGMA FACTOR HI_1459-RELATED"/>
    <property type="match status" value="1"/>
</dbReference>
<dbReference type="Proteomes" id="UP000187735">
    <property type="component" value="Chromosome"/>
</dbReference>
<dbReference type="KEGG" id="fmr:Fuma_04558"/>
<keyword evidence="4" id="KW-0804">Transcription</keyword>
<dbReference type="SUPFAM" id="SSF88946">
    <property type="entry name" value="Sigma2 domain of RNA polymerase sigma factors"/>
    <property type="match status" value="1"/>
</dbReference>
<dbReference type="NCBIfam" id="TIGR02937">
    <property type="entry name" value="sigma70-ECF"/>
    <property type="match status" value="1"/>
</dbReference>
<dbReference type="AlphaFoldDB" id="A0A1P8WLG7"/>
<dbReference type="RefSeq" id="WP_145944317.1">
    <property type="nucleotide sequence ID" value="NZ_CP017641.1"/>
</dbReference>
<dbReference type="Gene3D" id="1.10.1740.10">
    <property type="match status" value="1"/>
</dbReference>
<dbReference type="PANTHER" id="PTHR43133">
    <property type="entry name" value="RNA POLYMERASE ECF-TYPE SIGMA FACTO"/>
    <property type="match status" value="1"/>
</dbReference>
<reference evidence="6 7" key="1">
    <citation type="journal article" date="2016" name="Front. Microbiol.">
        <title>Fuerstia marisgermanicae gen. nov., sp. nov., an Unusual Member of the Phylum Planctomycetes from the German Wadden Sea.</title>
        <authorList>
            <person name="Kohn T."/>
            <person name="Heuer A."/>
            <person name="Jogler M."/>
            <person name="Vollmers J."/>
            <person name="Boedeker C."/>
            <person name="Bunk B."/>
            <person name="Rast P."/>
            <person name="Borchert D."/>
            <person name="Glockner I."/>
            <person name="Freese H.M."/>
            <person name="Klenk H.P."/>
            <person name="Overmann J."/>
            <person name="Kaster A.K."/>
            <person name="Rohde M."/>
            <person name="Wiegand S."/>
            <person name="Jogler C."/>
        </authorList>
    </citation>
    <scope>NUCLEOTIDE SEQUENCE [LARGE SCALE GENOMIC DNA]</scope>
    <source>
        <strain evidence="6 7">NH11</strain>
    </source>
</reference>
<sequence length="201" mass="23394">MHGIPDTQASLLIRVKDPLDRDAWLEFSDIYRPVIYRMARRRGLQDADAQDLAQTILASVAAKVGDWQHDPKRGRFRSWLARVTRNAIVDHLRRVRPDRATGGSSLIQRLLQHPESEVTTQAEIRREQRRQLFRRVAEEIRPEFEEATWAAFWMTSVDLSAVVDVAEKLDRTVGSVYAARSRIMRRLRERVAEREADFDDC</sequence>
<evidence type="ECO:0000256" key="3">
    <source>
        <dbReference type="ARBA" id="ARBA00023125"/>
    </source>
</evidence>
<dbReference type="GO" id="GO:0016987">
    <property type="term" value="F:sigma factor activity"/>
    <property type="evidence" value="ECO:0007669"/>
    <property type="project" value="UniProtKB-KW"/>
</dbReference>
<dbReference type="InterPro" id="IPR007627">
    <property type="entry name" value="RNA_pol_sigma70_r2"/>
</dbReference>
<feature type="domain" description="RNA polymerase sigma-70 region 2" evidence="5">
    <location>
        <begin position="31"/>
        <end position="95"/>
    </location>
</feature>
<organism evidence="6 7">
    <name type="scientific">Fuerstiella marisgermanici</name>
    <dbReference type="NCBI Taxonomy" id="1891926"/>
    <lineage>
        <taxon>Bacteria</taxon>
        <taxon>Pseudomonadati</taxon>
        <taxon>Planctomycetota</taxon>
        <taxon>Planctomycetia</taxon>
        <taxon>Planctomycetales</taxon>
        <taxon>Planctomycetaceae</taxon>
        <taxon>Fuerstiella</taxon>
    </lineage>
</organism>
<evidence type="ECO:0000256" key="4">
    <source>
        <dbReference type="ARBA" id="ARBA00023163"/>
    </source>
</evidence>
<evidence type="ECO:0000256" key="2">
    <source>
        <dbReference type="ARBA" id="ARBA00023082"/>
    </source>
</evidence>
<dbReference type="GO" id="GO:0006352">
    <property type="term" value="P:DNA-templated transcription initiation"/>
    <property type="evidence" value="ECO:0007669"/>
    <property type="project" value="InterPro"/>
</dbReference>
<dbReference type="InterPro" id="IPR013325">
    <property type="entry name" value="RNA_pol_sigma_r2"/>
</dbReference>
<accession>A0A1P8WLG7</accession>
<proteinExistence type="predicted"/>
<dbReference type="STRING" id="1891926.Fuma_04558"/>
<dbReference type="Pfam" id="PF04542">
    <property type="entry name" value="Sigma70_r2"/>
    <property type="match status" value="1"/>
</dbReference>
<protein>
    <submittedName>
        <fullName evidence="6">Sigma-W factor</fullName>
    </submittedName>
</protein>
<keyword evidence="2" id="KW-0731">Sigma factor</keyword>
<dbReference type="GO" id="GO:0003677">
    <property type="term" value="F:DNA binding"/>
    <property type="evidence" value="ECO:0007669"/>
    <property type="project" value="UniProtKB-KW"/>
</dbReference>
<evidence type="ECO:0000259" key="5">
    <source>
        <dbReference type="Pfam" id="PF04542"/>
    </source>
</evidence>
<name>A0A1P8WLG7_9PLAN</name>
<dbReference type="InterPro" id="IPR014284">
    <property type="entry name" value="RNA_pol_sigma-70_dom"/>
</dbReference>
<keyword evidence="1" id="KW-0805">Transcription regulation</keyword>
<dbReference type="OrthoDB" id="255903at2"/>
<keyword evidence="3" id="KW-0238">DNA-binding</keyword>
<dbReference type="InterPro" id="IPR039425">
    <property type="entry name" value="RNA_pol_sigma-70-like"/>
</dbReference>